<feature type="coiled-coil region" evidence="1">
    <location>
        <begin position="110"/>
        <end position="137"/>
    </location>
</feature>
<dbReference type="AlphaFoldDB" id="A0AAI9UH13"/>
<dbReference type="Proteomes" id="UP001239795">
    <property type="component" value="Unassembled WGS sequence"/>
</dbReference>
<keyword evidence="1" id="KW-0175">Coiled coil</keyword>
<name>A0AAI9UH13_9PEZI</name>
<evidence type="ECO:0000256" key="1">
    <source>
        <dbReference type="SAM" id="Coils"/>
    </source>
</evidence>
<gene>
    <name evidence="2" type="ORF">CMEL01_15577</name>
</gene>
<evidence type="ECO:0000313" key="2">
    <source>
        <dbReference type="EMBL" id="KAK1458230.1"/>
    </source>
</evidence>
<accession>A0AAI9UH13</accession>
<evidence type="ECO:0000313" key="3">
    <source>
        <dbReference type="Proteomes" id="UP001239795"/>
    </source>
</evidence>
<keyword evidence="3" id="KW-1185">Reference proteome</keyword>
<organism evidence="2 3">
    <name type="scientific">Colletotrichum melonis</name>
    <dbReference type="NCBI Taxonomy" id="1209925"/>
    <lineage>
        <taxon>Eukaryota</taxon>
        <taxon>Fungi</taxon>
        <taxon>Dikarya</taxon>
        <taxon>Ascomycota</taxon>
        <taxon>Pezizomycotina</taxon>
        <taxon>Sordariomycetes</taxon>
        <taxon>Hypocreomycetidae</taxon>
        <taxon>Glomerellales</taxon>
        <taxon>Glomerellaceae</taxon>
        <taxon>Colletotrichum</taxon>
        <taxon>Colletotrichum acutatum species complex</taxon>
    </lineage>
</organism>
<dbReference type="EMBL" id="MLGG01000014">
    <property type="protein sequence ID" value="KAK1458230.1"/>
    <property type="molecule type" value="Genomic_DNA"/>
</dbReference>
<reference evidence="2 3" key="1">
    <citation type="submission" date="2016-10" db="EMBL/GenBank/DDBJ databases">
        <title>The genome sequence of Colletotrichum fioriniae PJ7.</title>
        <authorList>
            <person name="Baroncelli R."/>
        </authorList>
    </citation>
    <scope>NUCLEOTIDE SEQUENCE [LARGE SCALE GENOMIC DNA]</scope>
    <source>
        <strain evidence="2">Col 31</strain>
    </source>
</reference>
<sequence>MSGLEALGVADNIFQVISFGRDTASLIKQVYRDATVDDALEVNAKELAQLAAHIQALEGPQLPTKQEDQLLEIAKKCQAVARDLAEEIAFILGHKKKGNLAATIKVAPKANWRKRRLNNLERKLNDAQRLMQSGLLARICQKTDAMHLDLKSLRQQSTRLDQTSGTQTRNTLLISQR</sequence>
<proteinExistence type="predicted"/>
<protein>
    <recommendedName>
        <fullName evidence="4">NACHT-NTPase and P-loop NTPases N-terminal domain-containing protein</fullName>
    </recommendedName>
</protein>
<comment type="caution">
    <text evidence="2">The sequence shown here is derived from an EMBL/GenBank/DDBJ whole genome shotgun (WGS) entry which is preliminary data.</text>
</comment>
<evidence type="ECO:0008006" key="4">
    <source>
        <dbReference type="Google" id="ProtNLM"/>
    </source>
</evidence>